<feature type="transmembrane region" description="Helical" evidence="1">
    <location>
        <begin position="50"/>
        <end position="71"/>
    </location>
</feature>
<keyword evidence="1" id="KW-1133">Transmembrane helix</keyword>
<keyword evidence="3" id="KW-1185">Reference proteome</keyword>
<organism evidence="2 3">
    <name type="scientific">Sporosarcina ureilytica</name>
    <dbReference type="NCBI Taxonomy" id="298596"/>
    <lineage>
        <taxon>Bacteria</taxon>
        <taxon>Bacillati</taxon>
        <taxon>Bacillota</taxon>
        <taxon>Bacilli</taxon>
        <taxon>Bacillales</taxon>
        <taxon>Caryophanaceae</taxon>
        <taxon>Sporosarcina</taxon>
    </lineage>
</organism>
<dbReference type="KEGG" id="surl:BI350_06825"/>
<reference evidence="2 3" key="1">
    <citation type="submission" date="2016-09" db="EMBL/GenBank/DDBJ databases">
        <title>Complete genome sequence of the Lysinibacillus sphaericus LMG 22257, a specie of Bacillus with ureolytic activity that can effectively biodeposit calcium carbonate.</title>
        <authorList>
            <person name="Yan W."/>
        </authorList>
    </citation>
    <scope>NUCLEOTIDE SEQUENCE [LARGE SCALE GENOMIC DNA]</scope>
    <source>
        <strain evidence="2 3">LMG 22257</strain>
    </source>
</reference>
<evidence type="ECO:0000256" key="1">
    <source>
        <dbReference type="SAM" id="Phobius"/>
    </source>
</evidence>
<dbReference type="EMBL" id="CP017560">
    <property type="protein sequence ID" value="AOV07282.1"/>
    <property type="molecule type" value="Genomic_DNA"/>
</dbReference>
<evidence type="ECO:0000313" key="2">
    <source>
        <dbReference type="EMBL" id="AOV07282.1"/>
    </source>
</evidence>
<dbReference type="AlphaFoldDB" id="A0A1D8JEZ3"/>
<keyword evidence="1" id="KW-0472">Membrane</keyword>
<sequence>MKNDMRVTLPLWQMAAIALLMVITITMGLATKVTNFTNDRLEFEITFGSYLGGIFACAMVAFLIFFVLFLINIQKHNKRFPDKKINTFTFKPQEYIEDDEWFDEMTKRATKKVYSYYSWTLPLLVGFSLGGFLGRTVILVGILLIAMGQYWIYYSTMRKMLKSAEEDE</sequence>
<accession>A0A1D8JEZ3</accession>
<proteinExistence type="predicted"/>
<feature type="transmembrane region" description="Helical" evidence="1">
    <location>
        <begin position="113"/>
        <end position="130"/>
    </location>
</feature>
<gene>
    <name evidence="2" type="ORF">BI350_06825</name>
</gene>
<feature type="transmembrane region" description="Helical" evidence="1">
    <location>
        <begin position="136"/>
        <end position="154"/>
    </location>
</feature>
<evidence type="ECO:0008006" key="4">
    <source>
        <dbReference type="Google" id="ProtNLM"/>
    </source>
</evidence>
<dbReference type="Proteomes" id="UP000185746">
    <property type="component" value="Chromosome"/>
</dbReference>
<name>A0A1D8JEZ3_9BACL</name>
<keyword evidence="1" id="KW-0812">Transmembrane</keyword>
<evidence type="ECO:0000313" key="3">
    <source>
        <dbReference type="Proteomes" id="UP000185746"/>
    </source>
</evidence>
<dbReference type="RefSeq" id="WP_075527411.1">
    <property type="nucleotide sequence ID" value="NZ_CP017560.1"/>
</dbReference>
<protein>
    <recommendedName>
        <fullName evidence="4">DUF3169 domain-containing protein</fullName>
    </recommendedName>
</protein>
<feature type="transmembrane region" description="Helical" evidence="1">
    <location>
        <begin position="12"/>
        <end position="30"/>
    </location>
</feature>